<dbReference type="Pfam" id="PF01385">
    <property type="entry name" value="OrfB_IS605"/>
    <property type="match status" value="1"/>
</dbReference>
<protein>
    <submittedName>
        <fullName evidence="11">Transposase</fullName>
    </submittedName>
</protein>
<evidence type="ECO:0000259" key="9">
    <source>
        <dbReference type="Pfam" id="PF07282"/>
    </source>
</evidence>
<evidence type="ECO:0000256" key="4">
    <source>
        <dbReference type="ARBA" id="ARBA00022833"/>
    </source>
</evidence>
<evidence type="ECO:0000256" key="1">
    <source>
        <dbReference type="ARBA" id="ARBA00008761"/>
    </source>
</evidence>
<evidence type="ECO:0000256" key="5">
    <source>
        <dbReference type="ARBA" id="ARBA00023125"/>
    </source>
</evidence>
<feature type="region of interest" description="Disordered" evidence="7">
    <location>
        <begin position="382"/>
        <end position="429"/>
    </location>
</feature>
<keyword evidence="4" id="KW-0862">Zinc</keyword>
<evidence type="ECO:0000256" key="6">
    <source>
        <dbReference type="ARBA" id="ARBA00023172"/>
    </source>
</evidence>
<evidence type="ECO:0000259" key="8">
    <source>
        <dbReference type="Pfam" id="PF01385"/>
    </source>
</evidence>
<reference evidence="12 14" key="2">
    <citation type="submission" date="2018-12" db="EMBL/GenBank/DDBJ databases">
        <title>Unveiling genomic diversity among members of the Bifidobacterium pseudolongum species, a widely distributed gut commensal of the animal kingdom.</title>
        <authorList>
            <person name="Lugli G.A."/>
            <person name="Duranti S."/>
            <person name="Albert K."/>
            <person name="Mancabelli L."/>
            <person name="Napoli S."/>
            <person name="Viappiani A."/>
            <person name="Anzalone R."/>
            <person name="Longhi G."/>
            <person name="Milani C."/>
            <person name="Turroni F."/>
            <person name="Alessandri G."/>
            <person name="Sela D.A."/>
            <person name="Van Sinderen D."/>
            <person name="Ventura M."/>
        </authorList>
    </citation>
    <scope>NUCLEOTIDE SEQUENCE [LARGE SCALE GENOMIC DNA]</scope>
    <source>
        <strain evidence="12 14">1780B</strain>
    </source>
</reference>
<reference evidence="11 13" key="1">
    <citation type="submission" date="2017-10" db="EMBL/GenBank/DDBJ databases">
        <title>Bifidobacterium genomics.</title>
        <authorList>
            <person name="Lugli G.A."/>
            <person name="Milani C."/>
            <person name="Mancabelli L."/>
        </authorList>
    </citation>
    <scope>NUCLEOTIDE SEQUENCE [LARGE SCALE GENOMIC DNA]</scope>
    <source>
        <strain evidence="11 13">1744B</strain>
    </source>
</reference>
<evidence type="ECO:0000256" key="3">
    <source>
        <dbReference type="ARBA" id="ARBA00022723"/>
    </source>
</evidence>
<dbReference type="EMBL" id="PCHB01000012">
    <property type="protein sequence ID" value="PKU95917.1"/>
    <property type="molecule type" value="Genomic_DNA"/>
</dbReference>
<dbReference type="NCBIfam" id="TIGR01766">
    <property type="entry name" value="IS200/IS605 family accessory protein TnpB-like domain"/>
    <property type="match status" value="1"/>
</dbReference>
<keyword evidence="6" id="KW-0233">DNA recombination</keyword>
<dbReference type="RefSeq" id="WP_033502129.1">
    <property type="nucleotide sequence ID" value="NZ_JGZG01000005.1"/>
</dbReference>
<dbReference type="AlphaFoldDB" id="A0A2N3QV25"/>
<dbReference type="Proteomes" id="UP000292933">
    <property type="component" value="Unassembled WGS sequence"/>
</dbReference>
<feature type="compositionally biased region" description="Polar residues" evidence="7">
    <location>
        <begin position="420"/>
        <end position="429"/>
    </location>
</feature>
<feature type="domain" description="Probable transposase IS891/IS1136/IS1341" evidence="8">
    <location>
        <begin position="177"/>
        <end position="290"/>
    </location>
</feature>
<accession>A0A2N3QV25</accession>
<evidence type="ECO:0000313" key="13">
    <source>
        <dbReference type="Proteomes" id="UP000233783"/>
    </source>
</evidence>
<evidence type="ECO:0000313" key="12">
    <source>
        <dbReference type="EMBL" id="RYQ46764.1"/>
    </source>
</evidence>
<dbReference type="GO" id="GO:0003677">
    <property type="term" value="F:DNA binding"/>
    <property type="evidence" value="ECO:0007669"/>
    <property type="project" value="UniProtKB-KW"/>
</dbReference>
<name>A0A2N3QV25_9BIFI</name>
<comment type="similarity">
    <text evidence="1">In the C-terminal section; belongs to the transposase 35 family.</text>
</comment>
<dbReference type="NCBIfam" id="NF038280">
    <property type="entry name" value="IS607_TnpB"/>
    <property type="match status" value="1"/>
</dbReference>
<dbReference type="Pfam" id="PF12323">
    <property type="entry name" value="HTH_OrfB_IS605"/>
    <property type="match status" value="1"/>
</dbReference>
<dbReference type="InterPro" id="IPR001959">
    <property type="entry name" value="Transposase"/>
</dbReference>
<dbReference type="Proteomes" id="UP000233783">
    <property type="component" value="Unassembled WGS sequence"/>
</dbReference>
<dbReference type="GO" id="GO:0046872">
    <property type="term" value="F:metal ion binding"/>
    <property type="evidence" value="ECO:0007669"/>
    <property type="project" value="UniProtKB-KW"/>
</dbReference>
<keyword evidence="5" id="KW-0238">DNA-binding</keyword>
<evidence type="ECO:0000256" key="2">
    <source>
        <dbReference type="ARBA" id="ARBA00022578"/>
    </source>
</evidence>
<gene>
    <name evidence="11" type="ORF">CQR56_1230</name>
    <name evidence="12" type="ORF">PG1780B_0483</name>
</gene>
<organism evidence="11 13">
    <name type="scientific">Bifidobacterium pseudolongum subsp. globosum</name>
    <dbReference type="NCBI Taxonomy" id="1690"/>
    <lineage>
        <taxon>Bacteria</taxon>
        <taxon>Bacillati</taxon>
        <taxon>Actinomycetota</taxon>
        <taxon>Actinomycetes</taxon>
        <taxon>Bifidobacteriales</taxon>
        <taxon>Bifidobacteriaceae</taxon>
        <taxon>Bifidobacterium</taxon>
    </lineage>
</organism>
<feature type="domain" description="Transposase putative helix-turn-helix" evidence="10">
    <location>
        <begin position="1"/>
        <end position="46"/>
    </location>
</feature>
<keyword evidence="2" id="KW-0815">Transposition</keyword>
<dbReference type="GO" id="GO:0006310">
    <property type="term" value="P:DNA recombination"/>
    <property type="evidence" value="ECO:0007669"/>
    <property type="project" value="UniProtKB-KW"/>
</dbReference>
<dbReference type="Pfam" id="PF07282">
    <property type="entry name" value="Cas12f1-like_TNB"/>
    <property type="match status" value="1"/>
</dbReference>
<dbReference type="InterPro" id="IPR053470">
    <property type="entry name" value="RNA-guided_DNA_endonuclease"/>
</dbReference>
<dbReference type="EMBL" id="RYVC01000007">
    <property type="protein sequence ID" value="RYQ46764.1"/>
    <property type="molecule type" value="Genomic_DNA"/>
</dbReference>
<comment type="caution">
    <text evidence="11">The sequence shown here is derived from an EMBL/GenBank/DDBJ whole genome shotgun (WGS) entry which is preliminary data.</text>
</comment>
<dbReference type="GeneID" id="89493753"/>
<evidence type="ECO:0000256" key="7">
    <source>
        <dbReference type="SAM" id="MobiDB-lite"/>
    </source>
</evidence>
<dbReference type="NCBIfam" id="NF040570">
    <property type="entry name" value="guided_TnpB"/>
    <property type="match status" value="1"/>
</dbReference>
<dbReference type="InterPro" id="IPR010095">
    <property type="entry name" value="Cas12f1-like_TNB"/>
</dbReference>
<dbReference type="InterPro" id="IPR021027">
    <property type="entry name" value="Transposase_put_HTH"/>
</dbReference>
<dbReference type="GO" id="GO:0032196">
    <property type="term" value="P:transposition"/>
    <property type="evidence" value="ECO:0007669"/>
    <property type="project" value="UniProtKB-KW"/>
</dbReference>
<evidence type="ECO:0000313" key="11">
    <source>
        <dbReference type="EMBL" id="PKU95917.1"/>
    </source>
</evidence>
<sequence length="429" mass="48413">MLEAVKVALDPTPRQERLLEGHASAARFAYNLMLSHVQSQLARGEKADWSMYAQRRWWNEWKTEIAPWWGEYSKEAYNSAFESLAAALRNFFDAKTGRRKGRRMGWPKYRSKRRGTPRFAYTTGSFGLVEGDPKRLKLPRVGRVHCMEDIARRVGDAKVVRMSVSKRAGRWYASLTVERDTPTAPAAPRGGGVGVDLGVKALAALSDGTVVPNPRHMSGSLRRLAHAQRVLSRRREGSNRWWKARTRVQRIHARIADQRRDGLDKLTDRLTRTYTDIAIEDLNVAGMVKNHRLARAVADCGFAELRRQLVYKSMRTGARVHVINRWYPSSKTCSNCGTVKAKLSLNERTYHCDACGFRIDRDLNAAINIEKRIVAPSAEETLNARGGDVRHDRRKPAAQTPAKREPSSHNNGMRLGASLGNETVQTTTD</sequence>
<proteinExistence type="inferred from homology"/>
<feature type="domain" description="Cas12f1-like TNB" evidence="9">
    <location>
        <begin position="302"/>
        <end position="369"/>
    </location>
</feature>
<keyword evidence="3" id="KW-0479">Metal-binding</keyword>
<evidence type="ECO:0000313" key="14">
    <source>
        <dbReference type="Proteomes" id="UP000292933"/>
    </source>
</evidence>
<evidence type="ECO:0000259" key="10">
    <source>
        <dbReference type="Pfam" id="PF12323"/>
    </source>
</evidence>